<evidence type="ECO:0000256" key="1">
    <source>
        <dbReference type="SAM" id="MobiDB-lite"/>
    </source>
</evidence>
<keyword evidence="3" id="KW-1185">Reference proteome</keyword>
<dbReference type="PANTHER" id="PTHR47508">
    <property type="entry name" value="SAM DOMAIN-CONTAINING PROTEIN-RELATED"/>
    <property type="match status" value="1"/>
</dbReference>
<evidence type="ECO:0000313" key="3">
    <source>
        <dbReference type="Proteomes" id="UP001163046"/>
    </source>
</evidence>
<comment type="caution">
    <text evidence="2">The sequence shown here is derived from an EMBL/GenBank/DDBJ whole genome shotgun (WGS) entry which is preliminary data.</text>
</comment>
<dbReference type="OrthoDB" id="5985816at2759"/>
<name>A0A9X0CK02_9CNID</name>
<evidence type="ECO:0000313" key="2">
    <source>
        <dbReference type="EMBL" id="KAJ7358632.1"/>
    </source>
</evidence>
<dbReference type="SUPFAM" id="SSF52540">
    <property type="entry name" value="P-loop containing nucleoside triphosphate hydrolases"/>
    <property type="match status" value="1"/>
</dbReference>
<reference evidence="2" key="1">
    <citation type="submission" date="2023-01" db="EMBL/GenBank/DDBJ databases">
        <title>Genome assembly of the deep-sea coral Lophelia pertusa.</title>
        <authorList>
            <person name="Herrera S."/>
            <person name="Cordes E."/>
        </authorList>
    </citation>
    <scope>NUCLEOTIDE SEQUENCE</scope>
    <source>
        <strain evidence="2">USNM1676648</strain>
        <tissue evidence="2">Polyp</tissue>
    </source>
</reference>
<dbReference type="Gene3D" id="3.40.50.300">
    <property type="entry name" value="P-loop containing nucleotide triphosphate hydrolases"/>
    <property type="match status" value="1"/>
</dbReference>
<dbReference type="Gene3D" id="1.10.10.10">
    <property type="entry name" value="Winged helix-like DNA-binding domain superfamily/Winged helix DNA-binding domain"/>
    <property type="match status" value="1"/>
</dbReference>
<dbReference type="InterPro" id="IPR036388">
    <property type="entry name" value="WH-like_DNA-bd_sf"/>
</dbReference>
<dbReference type="PANTHER" id="PTHR47508:SF1">
    <property type="entry name" value="NON-SPECIFIC SERINE_THREONINE PROTEIN KINASE"/>
    <property type="match status" value="1"/>
</dbReference>
<accession>A0A9X0CK02</accession>
<proteinExistence type="predicted"/>
<gene>
    <name evidence="2" type="ORF">OS493_022063</name>
</gene>
<evidence type="ECO:0008006" key="4">
    <source>
        <dbReference type="Google" id="ProtNLM"/>
    </source>
</evidence>
<dbReference type="InterPro" id="IPR027417">
    <property type="entry name" value="P-loop_NTPase"/>
</dbReference>
<dbReference type="AlphaFoldDB" id="A0A9X0CK02"/>
<protein>
    <recommendedName>
        <fullName evidence="4">C-terminal of Roc (COR) domain-containing protein</fullName>
    </recommendedName>
</protein>
<feature type="region of interest" description="Disordered" evidence="1">
    <location>
        <begin position="46"/>
        <end position="75"/>
    </location>
</feature>
<dbReference type="Proteomes" id="UP001163046">
    <property type="component" value="Unassembled WGS sequence"/>
</dbReference>
<organism evidence="2 3">
    <name type="scientific">Desmophyllum pertusum</name>
    <dbReference type="NCBI Taxonomy" id="174260"/>
    <lineage>
        <taxon>Eukaryota</taxon>
        <taxon>Metazoa</taxon>
        <taxon>Cnidaria</taxon>
        <taxon>Anthozoa</taxon>
        <taxon>Hexacorallia</taxon>
        <taxon>Scleractinia</taxon>
        <taxon>Caryophylliina</taxon>
        <taxon>Caryophylliidae</taxon>
        <taxon>Desmophyllum</taxon>
    </lineage>
</organism>
<sequence length="643" mass="73551">MLIDLSAVLKLRKVHSLNLNVYLPRTSFHSVSAIWRTVQSRKNVAFDPSGNTSKEPAAFDPSGTTSKEPTLAIDATSPPEDFTDQYWNYLRGRHVESDIEKDDSVVSVDLWDFAGQHLYYASHPIFFSSRAVYLLVCNLSKPLNATAQPCARQGIHDVFLENPNGETNLENLLSWLVTVHSITQTREETVESTDKKLPYLRPPVFIVGTHADKPFEDAAVMKSQIERRISGKEYVRQVIRPFFSIDNTRGHSQPSTGQENTDMPRNDGIEALRNKIMEVLKQEPYMGEKIPIKWLNFERVIEALVAERIYHINLEQLQRYAREECFIVDEYEFTTMVNFYHDIGLIIKHCSTVVLKAQWLIDLFKQLITIPPFHKTDPVNSKYWLEVEKTGVLSMELVDHVFNKFIQQGLIKKDILDMMERFGLIAKFSPSPTDVKYFVPAQLKSSPESLCDVAPSYHDPCPMYVHFLVGFVPHGLFLQLVSRAISWCSETGAKQSPKLYLNGAWFVIGRQVIHNLILICKKSCIKIVLKLRNQDEAISLSTSVDAEVARSVRLFVEDTLQDLSKELPYLNGLRYKLCVTCPYCLQEGHECANHSQPSCSHEDCLHFLEMKPGERLICEETFSDEVLTVRGLEKWFPQITSQV</sequence>
<dbReference type="EMBL" id="MU827316">
    <property type="protein sequence ID" value="KAJ7358632.1"/>
    <property type="molecule type" value="Genomic_DNA"/>
</dbReference>
<dbReference type="Pfam" id="PF08477">
    <property type="entry name" value="Roc"/>
    <property type="match status" value="1"/>
</dbReference>